<proteinExistence type="predicted"/>
<reference evidence="2" key="1">
    <citation type="submission" date="2023-11" db="EMBL/GenBank/DDBJ databases">
        <authorList>
            <person name="Alioto T."/>
            <person name="Alioto T."/>
            <person name="Gomez Garrido J."/>
        </authorList>
    </citation>
    <scope>NUCLEOTIDE SEQUENCE</scope>
</reference>
<protein>
    <submittedName>
        <fullName evidence="2">Uncharacterized protein</fullName>
    </submittedName>
</protein>
<feature type="signal peptide" evidence="1">
    <location>
        <begin position="1"/>
        <end position="22"/>
    </location>
</feature>
<dbReference type="Proteomes" id="UP001296104">
    <property type="component" value="Unassembled WGS sequence"/>
</dbReference>
<keyword evidence="1" id="KW-0732">Signal</keyword>
<evidence type="ECO:0000313" key="2">
    <source>
        <dbReference type="EMBL" id="CAK4016208.1"/>
    </source>
</evidence>
<keyword evidence="3" id="KW-1185">Reference proteome</keyword>
<organism evidence="2 3">
    <name type="scientific">Lecanosticta acicola</name>
    <dbReference type="NCBI Taxonomy" id="111012"/>
    <lineage>
        <taxon>Eukaryota</taxon>
        <taxon>Fungi</taxon>
        <taxon>Dikarya</taxon>
        <taxon>Ascomycota</taxon>
        <taxon>Pezizomycotina</taxon>
        <taxon>Dothideomycetes</taxon>
        <taxon>Dothideomycetidae</taxon>
        <taxon>Mycosphaerellales</taxon>
        <taxon>Mycosphaerellaceae</taxon>
        <taxon>Lecanosticta</taxon>
    </lineage>
</organism>
<evidence type="ECO:0000256" key="1">
    <source>
        <dbReference type="SAM" id="SignalP"/>
    </source>
</evidence>
<evidence type="ECO:0000313" key="3">
    <source>
        <dbReference type="Proteomes" id="UP001296104"/>
    </source>
</evidence>
<sequence>MLSSIIALPVFAILASTAPSKSSQPKGQYIDANYDDITVVPAVPAANTLTTYRGLNYTGWAVNQVGVGGQAELTGIAPESKPNNIVSGFGQTSLTGANAGWSVASSASTFDQLAFYYGCSVNTVEGAEGLPQQCIFDVKGYRKASDASYVAIKQFSFNPKATQLVAQPVLATFDSSFANLQRVEIVQLESTSGEEGNVLVFDDNIYELYATQKW</sequence>
<feature type="chain" id="PRO_5042586175" evidence="1">
    <location>
        <begin position="23"/>
        <end position="214"/>
    </location>
</feature>
<comment type="caution">
    <text evidence="2">The sequence shown here is derived from an EMBL/GenBank/DDBJ whole genome shotgun (WGS) entry which is preliminary data.</text>
</comment>
<accession>A0AAI8YYS6</accession>
<dbReference type="AlphaFoldDB" id="A0AAI8YYS6"/>
<name>A0AAI8YYS6_9PEZI</name>
<dbReference type="EMBL" id="CAVMBE010000025">
    <property type="protein sequence ID" value="CAK4016208.1"/>
    <property type="molecule type" value="Genomic_DNA"/>
</dbReference>
<gene>
    <name evidence="2" type="ORF">LECACI_7A004588</name>
</gene>